<dbReference type="EMBL" id="MWWX01000017">
    <property type="protein sequence ID" value="OZG60319.1"/>
    <property type="molecule type" value="Genomic_DNA"/>
</dbReference>
<organism evidence="2 3">
    <name type="scientific">Bifidobacterium lemurum</name>
    <dbReference type="NCBI Taxonomy" id="1603886"/>
    <lineage>
        <taxon>Bacteria</taxon>
        <taxon>Bacillati</taxon>
        <taxon>Actinomycetota</taxon>
        <taxon>Actinomycetes</taxon>
        <taxon>Bifidobacteriales</taxon>
        <taxon>Bifidobacteriaceae</taxon>
        <taxon>Bifidobacterium</taxon>
    </lineage>
</organism>
<proteinExistence type="predicted"/>
<dbReference type="OrthoDB" id="3514520at2"/>
<dbReference type="InterPro" id="IPR011059">
    <property type="entry name" value="Metal-dep_hydrolase_composite"/>
</dbReference>
<accession>A0A261FMD9</accession>
<dbReference type="PANTHER" id="PTHR43135">
    <property type="entry name" value="ALPHA-D-RIBOSE 1-METHYLPHOSPHONATE 5-TRIPHOSPHATE DIPHOSPHATASE"/>
    <property type="match status" value="1"/>
</dbReference>
<dbReference type="Gene3D" id="3.30.110.90">
    <property type="entry name" value="Amidohydrolase"/>
    <property type="match status" value="1"/>
</dbReference>
<dbReference type="SUPFAM" id="SSF51338">
    <property type="entry name" value="Composite domain of metallo-dependent hydrolases"/>
    <property type="match status" value="1"/>
</dbReference>
<evidence type="ECO:0000313" key="3">
    <source>
        <dbReference type="Proteomes" id="UP000216352"/>
    </source>
</evidence>
<dbReference type="InterPro" id="IPR057744">
    <property type="entry name" value="OTAase-like"/>
</dbReference>
<dbReference type="SUPFAM" id="SSF51556">
    <property type="entry name" value="Metallo-dependent hydrolases"/>
    <property type="match status" value="1"/>
</dbReference>
<dbReference type="InterPro" id="IPR032466">
    <property type="entry name" value="Metal_Hydrolase"/>
</dbReference>
<sequence length="451" mass="46960">MSAAPSTIIEPFAIAHATLVTGDAESTTLDDMTVIIGANGRIEQVSPSLSTPIPSDYHMLDATGKTVMPGLINAHAHLFSGGKPINPKLATPTGQRRVAAFAHSPLGRPYIAAKARSSVMAQLCSGVTTLRTLGDVGYEAVALRDRIDAGELVGPRLLASGPLLAIPEGHGAPLIALVCPDEDAARANTLENISHGANAIKIAATGGVTDAQELGEAGSPQMTVEQMRAICDAAHESGVIVAAHAQSTEGVRRALLAGVDTIEHGAVLNDDLIELFLNNPNALRGWSALIPTLSAALPLLDVDQSVSGITDIQLENSRIVVAGMLEGARQAREAGLRVGVGTDAAMTFVTQYGTWRELDLLVKRGGFTAAEALHAATAVNAEILGVEDVTGSISTGRAADLLVVNGNPLEDLRVLEHPNLVVAAGHPIWRPDAKIKRIADLDEILDQTYAS</sequence>
<feature type="domain" description="Amidohydrolase-related" evidence="1">
    <location>
        <begin position="66"/>
        <end position="422"/>
    </location>
</feature>
<keyword evidence="3" id="KW-1185">Reference proteome</keyword>
<evidence type="ECO:0000259" key="1">
    <source>
        <dbReference type="Pfam" id="PF01979"/>
    </source>
</evidence>
<name>A0A261FMD9_9BIFI</name>
<dbReference type="InterPro" id="IPR051781">
    <property type="entry name" value="Metallo-dep_Hydrolase"/>
</dbReference>
<dbReference type="Proteomes" id="UP000216352">
    <property type="component" value="Unassembled WGS sequence"/>
</dbReference>
<gene>
    <name evidence="2" type="ORF">BLEM_2008</name>
</gene>
<protein>
    <submittedName>
        <fullName evidence="2">Imidazolonepropionase</fullName>
    </submittedName>
</protein>
<evidence type="ECO:0000313" key="2">
    <source>
        <dbReference type="EMBL" id="OZG60319.1"/>
    </source>
</evidence>
<dbReference type="PANTHER" id="PTHR43135:SF3">
    <property type="entry name" value="ALPHA-D-RIBOSE 1-METHYLPHOSPHONATE 5-TRIPHOSPHATE DIPHOSPHATASE"/>
    <property type="match status" value="1"/>
</dbReference>
<comment type="caution">
    <text evidence="2">The sequence shown here is derived from an EMBL/GenBank/DDBJ whole genome shotgun (WGS) entry which is preliminary data.</text>
</comment>
<dbReference type="Gene3D" id="1.20.58.520">
    <property type="entry name" value="Amidohydrolase"/>
    <property type="match status" value="1"/>
</dbReference>
<dbReference type="STRING" id="1603886.GCA_001895165_01945"/>
<reference evidence="2 3" key="1">
    <citation type="journal article" date="2017" name="BMC Genomics">
        <title>Comparative genomic and phylogenomic analyses of the Bifidobacteriaceae family.</title>
        <authorList>
            <person name="Lugli G.A."/>
            <person name="Milani C."/>
            <person name="Turroni F."/>
            <person name="Duranti S."/>
            <person name="Mancabelli L."/>
            <person name="Mangifesta M."/>
            <person name="Ferrario C."/>
            <person name="Modesto M."/>
            <person name="Mattarelli P."/>
            <person name="Jiri K."/>
            <person name="van Sinderen D."/>
            <person name="Ventura M."/>
        </authorList>
    </citation>
    <scope>NUCLEOTIDE SEQUENCE [LARGE SCALE GENOMIC DNA]</scope>
    <source>
        <strain evidence="2 3">DSM 28807</strain>
    </source>
</reference>
<dbReference type="Pfam" id="PF01979">
    <property type="entry name" value="Amidohydro_1"/>
    <property type="match status" value="1"/>
</dbReference>
<dbReference type="InterPro" id="IPR006680">
    <property type="entry name" value="Amidohydro-rel"/>
</dbReference>
<dbReference type="AlphaFoldDB" id="A0A261FMD9"/>
<dbReference type="CDD" id="cd01299">
    <property type="entry name" value="Met_dep_hydrolase_A"/>
    <property type="match status" value="1"/>
</dbReference>
<dbReference type="RefSeq" id="WP_072726777.1">
    <property type="nucleotide sequence ID" value="NZ_BDIS01000025.1"/>
</dbReference>
<dbReference type="GO" id="GO:0016810">
    <property type="term" value="F:hydrolase activity, acting on carbon-nitrogen (but not peptide) bonds"/>
    <property type="evidence" value="ECO:0007669"/>
    <property type="project" value="InterPro"/>
</dbReference>
<dbReference type="Gene3D" id="3.40.50.10910">
    <property type="entry name" value="Amidohydrolase"/>
    <property type="match status" value="1"/>
</dbReference>
<dbReference type="Gene3D" id="2.30.40.10">
    <property type="entry name" value="Urease, subunit C, domain 1"/>
    <property type="match status" value="1"/>
</dbReference>